<sequence length="400" mass="43790">MSGLPWTVAIVLAVWLLAGLVLEAVLAWRQWRHLARVEPGREPAATHCRRIRYGQRRALFQWLASAETVLRVAVWLGGGLSLLARAVTPDGWLSGVVFVALFAAVDQLLGQPLRWGRWWAVERAFGTSRLDAAGMARDRLASGGLAVLLATLAAAWALWPFGLMPAAVAWPLCGLLAIAAALAYFWARPNLIAPLFNRFTSLPAGALRQRLAAMMDRSGAHLSDVRIMDGSRRSTLANAYFAGVGRSKRIVLLDTLMEQLPPAEIEAVLAHELGHFRCGHLQRYYGLLFGLILAAVSLLPALLSAAGMEAAPVVMAAALFVLLPALAWPLRPLLSALKRRYEYEADAFAARHAEPAALVSALRRLLAHNLNAPTMDRWYAAFHATHPPGDERLSRLRCYM</sequence>
<feature type="transmembrane region" description="Helical" evidence="9">
    <location>
        <begin position="92"/>
        <end position="109"/>
    </location>
</feature>
<organism evidence="12 13">
    <name type="scientific">Salinisphaera orenii MK-B5</name>
    <dbReference type="NCBI Taxonomy" id="856730"/>
    <lineage>
        <taxon>Bacteria</taxon>
        <taxon>Pseudomonadati</taxon>
        <taxon>Pseudomonadota</taxon>
        <taxon>Gammaproteobacteria</taxon>
        <taxon>Salinisphaerales</taxon>
        <taxon>Salinisphaeraceae</taxon>
        <taxon>Salinisphaera</taxon>
    </lineage>
</organism>
<keyword evidence="1 8" id="KW-0645">Protease</keyword>
<evidence type="ECO:0000256" key="1">
    <source>
        <dbReference type="ARBA" id="ARBA00022670"/>
    </source>
</evidence>
<gene>
    <name evidence="12" type="ORF">SAOR_02260</name>
</gene>
<dbReference type="Proteomes" id="UP000283993">
    <property type="component" value="Unassembled WGS sequence"/>
</dbReference>
<evidence type="ECO:0008006" key="14">
    <source>
        <dbReference type="Google" id="ProtNLM"/>
    </source>
</evidence>
<proteinExistence type="inferred from homology"/>
<dbReference type="Pfam" id="PF16491">
    <property type="entry name" value="Peptidase_M48_N"/>
    <property type="match status" value="1"/>
</dbReference>
<dbReference type="Gene3D" id="3.30.2010.10">
    <property type="entry name" value="Metalloproteases ('zincins'), catalytic domain"/>
    <property type="match status" value="1"/>
</dbReference>
<feature type="transmembrane region" description="Helical" evidence="9">
    <location>
        <begin position="6"/>
        <end position="28"/>
    </location>
</feature>
<feature type="binding site" evidence="7">
    <location>
        <position position="271"/>
    </location>
    <ligand>
        <name>Zn(2+)</name>
        <dbReference type="ChEBI" id="CHEBI:29105"/>
        <note>catalytic</note>
    </ligand>
</feature>
<reference evidence="12 13" key="1">
    <citation type="submission" date="2013-10" db="EMBL/GenBank/DDBJ databases">
        <title>Salinisphaera orenii MK-B5 Genome Sequencing.</title>
        <authorList>
            <person name="Lai Q."/>
            <person name="Li C."/>
            <person name="Shao Z."/>
        </authorList>
    </citation>
    <scope>NUCLEOTIDE SEQUENCE [LARGE SCALE GENOMIC DNA]</scope>
    <source>
        <strain evidence="12 13">MK-B5</strain>
    </source>
</reference>
<evidence type="ECO:0000256" key="2">
    <source>
        <dbReference type="ARBA" id="ARBA00022723"/>
    </source>
</evidence>
<evidence type="ECO:0000313" key="13">
    <source>
        <dbReference type="Proteomes" id="UP000283993"/>
    </source>
</evidence>
<evidence type="ECO:0000256" key="9">
    <source>
        <dbReference type="SAM" id="Phobius"/>
    </source>
</evidence>
<name>A0A423PWI3_9GAMM</name>
<dbReference type="GO" id="GO:0046872">
    <property type="term" value="F:metal ion binding"/>
    <property type="evidence" value="ECO:0007669"/>
    <property type="project" value="UniProtKB-KW"/>
</dbReference>
<dbReference type="AlphaFoldDB" id="A0A423PWI3"/>
<keyword evidence="9" id="KW-1133">Transmembrane helix</keyword>
<evidence type="ECO:0000259" key="11">
    <source>
        <dbReference type="Pfam" id="PF16491"/>
    </source>
</evidence>
<dbReference type="GO" id="GO:0071586">
    <property type="term" value="P:CAAX-box protein processing"/>
    <property type="evidence" value="ECO:0007669"/>
    <property type="project" value="InterPro"/>
</dbReference>
<feature type="active site" description="Proton donor" evidence="6">
    <location>
        <position position="346"/>
    </location>
</feature>
<comment type="similarity">
    <text evidence="8">Belongs to the peptidase M48 family.</text>
</comment>
<protein>
    <recommendedName>
        <fullName evidence="14">Peptidase M48</fullName>
    </recommendedName>
</protein>
<feature type="domain" description="CAAX prenyl protease 1 N-terminal" evidence="11">
    <location>
        <begin position="47"/>
        <end position="198"/>
    </location>
</feature>
<comment type="caution">
    <text evidence="12">The sequence shown here is derived from an EMBL/GenBank/DDBJ whole genome shotgun (WGS) entry which is preliminary data.</text>
</comment>
<dbReference type="CDD" id="cd07343">
    <property type="entry name" value="M48A_Zmpste24p_like"/>
    <property type="match status" value="1"/>
</dbReference>
<accession>A0A423PWI3</accession>
<evidence type="ECO:0000256" key="5">
    <source>
        <dbReference type="ARBA" id="ARBA00023049"/>
    </source>
</evidence>
<dbReference type="GO" id="GO:0004222">
    <property type="term" value="F:metalloendopeptidase activity"/>
    <property type="evidence" value="ECO:0007669"/>
    <property type="project" value="InterPro"/>
</dbReference>
<evidence type="ECO:0000256" key="4">
    <source>
        <dbReference type="ARBA" id="ARBA00022833"/>
    </source>
</evidence>
<dbReference type="EMBL" id="AYKH01000002">
    <property type="protein sequence ID" value="ROO29970.1"/>
    <property type="molecule type" value="Genomic_DNA"/>
</dbReference>
<dbReference type="InterPro" id="IPR001915">
    <property type="entry name" value="Peptidase_M48"/>
</dbReference>
<keyword evidence="5 8" id="KW-0482">Metalloprotease</keyword>
<feature type="transmembrane region" description="Helical" evidence="9">
    <location>
        <begin position="167"/>
        <end position="187"/>
    </location>
</feature>
<dbReference type="Pfam" id="PF01435">
    <property type="entry name" value="Peptidase_M48"/>
    <property type="match status" value="1"/>
</dbReference>
<evidence type="ECO:0000256" key="3">
    <source>
        <dbReference type="ARBA" id="ARBA00022801"/>
    </source>
</evidence>
<feature type="transmembrane region" description="Helical" evidence="9">
    <location>
        <begin position="284"/>
        <end position="304"/>
    </location>
</feature>
<keyword evidence="4 7" id="KW-0862">Zinc</keyword>
<feature type="active site" evidence="6">
    <location>
        <position position="272"/>
    </location>
</feature>
<dbReference type="RefSeq" id="WP_185015522.1">
    <property type="nucleotide sequence ID" value="NZ_AYKH01000002.1"/>
</dbReference>
<keyword evidence="3 8" id="KW-0378">Hydrolase</keyword>
<dbReference type="InterPro" id="IPR032456">
    <property type="entry name" value="Peptidase_M48_N"/>
</dbReference>
<feature type="transmembrane region" description="Helical" evidence="9">
    <location>
        <begin position="310"/>
        <end position="330"/>
    </location>
</feature>
<evidence type="ECO:0000313" key="12">
    <source>
        <dbReference type="EMBL" id="ROO29970.1"/>
    </source>
</evidence>
<evidence type="ECO:0000256" key="8">
    <source>
        <dbReference type="RuleBase" id="RU003983"/>
    </source>
</evidence>
<feature type="binding site" evidence="7">
    <location>
        <position position="275"/>
    </location>
    <ligand>
        <name>Zn(2+)</name>
        <dbReference type="ChEBI" id="CHEBI:29105"/>
        <note>catalytic</note>
    </ligand>
</feature>
<evidence type="ECO:0000256" key="7">
    <source>
        <dbReference type="PIRSR" id="PIRSR627057-2"/>
    </source>
</evidence>
<feature type="transmembrane region" description="Helical" evidence="9">
    <location>
        <begin position="140"/>
        <end position="161"/>
    </location>
</feature>
<keyword evidence="13" id="KW-1185">Reference proteome</keyword>
<evidence type="ECO:0000256" key="6">
    <source>
        <dbReference type="PIRSR" id="PIRSR627057-1"/>
    </source>
</evidence>
<dbReference type="InterPro" id="IPR027057">
    <property type="entry name" value="CAXX_Prtase_1"/>
</dbReference>
<feature type="domain" description="Peptidase M48" evidence="10">
    <location>
        <begin position="204"/>
        <end position="397"/>
    </location>
</feature>
<keyword evidence="9" id="KW-0812">Transmembrane</keyword>
<feature type="transmembrane region" description="Helical" evidence="9">
    <location>
        <begin position="59"/>
        <end position="80"/>
    </location>
</feature>
<comment type="cofactor">
    <cofactor evidence="7 8">
        <name>Zn(2+)</name>
        <dbReference type="ChEBI" id="CHEBI:29105"/>
    </cofactor>
    <text evidence="7 8">Binds 1 zinc ion per subunit.</text>
</comment>
<dbReference type="PANTHER" id="PTHR10120">
    <property type="entry name" value="CAAX PRENYL PROTEASE 1"/>
    <property type="match status" value="1"/>
</dbReference>
<feature type="binding site" evidence="7">
    <location>
        <position position="342"/>
    </location>
    <ligand>
        <name>Zn(2+)</name>
        <dbReference type="ChEBI" id="CHEBI:29105"/>
        <note>catalytic</note>
    </ligand>
</feature>
<keyword evidence="2 7" id="KW-0479">Metal-binding</keyword>
<keyword evidence="9" id="KW-0472">Membrane</keyword>
<evidence type="ECO:0000259" key="10">
    <source>
        <dbReference type="Pfam" id="PF01435"/>
    </source>
</evidence>